<gene>
    <name evidence="2" type="ORF">FOKN1_1158</name>
</gene>
<proteinExistence type="predicted"/>
<protein>
    <submittedName>
        <fullName evidence="2">Uncharacterized protein</fullName>
    </submittedName>
</protein>
<dbReference type="AlphaFoldDB" id="A0A1Z4VPL8"/>
<feature type="chain" id="PRO_5012351303" evidence="1">
    <location>
        <begin position="26"/>
        <end position="301"/>
    </location>
</feature>
<evidence type="ECO:0000313" key="2">
    <source>
        <dbReference type="EMBL" id="BAZ93557.1"/>
    </source>
</evidence>
<feature type="signal peptide" evidence="1">
    <location>
        <begin position="1"/>
        <end position="25"/>
    </location>
</feature>
<organism evidence="2 3">
    <name type="scientific">Thiohalobacter thiocyanaticus</name>
    <dbReference type="NCBI Taxonomy" id="585455"/>
    <lineage>
        <taxon>Bacteria</taxon>
        <taxon>Pseudomonadati</taxon>
        <taxon>Pseudomonadota</taxon>
        <taxon>Gammaproteobacteria</taxon>
        <taxon>Thiohalobacterales</taxon>
        <taxon>Thiohalobacteraceae</taxon>
        <taxon>Thiohalobacter</taxon>
    </lineage>
</organism>
<dbReference type="KEGG" id="ttc:FOKN1_1158"/>
<accession>A0A1Z4VPL8</accession>
<evidence type="ECO:0000313" key="3">
    <source>
        <dbReference type="Proteomes" id="UP000218765"/>
    </source>
</evidence>
<evidence type="ECO:0000256" key="1">
    <source>
        <dbReference type="SAM" id="SignalP"/>
    </source>
</evidence>
<reference evidence="2 3" key="1">
    <citation type="submission" date="2017-05" db="EMBL/GenBank/DDBJ databases">
        <title>Thiocyanate degradation by Thiohalobacter thiocyanaticus FOKN1.</title>
        <authorList>
            <person name="Oshiki M."/>
            <person name="Fukushima T."/>
            <person name="Kawano S."/>
            <person name="Nakagawa J."/>
        </authorList>
    </citation>
    <scope>NUCLEOTIDE SEQUENCE [LARGE SCALE GENOMIC DNA]</scope>
    <source>
        <strain evidence="2 3">FOKN1</strain>
    </source>
</reference>
<dbReference type="Proteomes" id="UP000218765">
    <property type="component" value="Chromosome"/>
</dbReference>
<sequence length="301" mass="33377">MFNYLKQGLLIAVCALLPFAASVQAADKFKPFVLAERGPGDMEEKVAEVKESLRDAGFEVVGDYVPFEDSHVIIFTSDAIKSVAVLTEYGGFAMAQRAAVVKVGNELQVSYVNPVYMAHAYRLRSDFSNTSEALAQALGRIQEFGSEDGLSERKLRKYHYTFGMEYFPDVYELAEHSSHRAAVAAVEKNLQKDDGVEPLYRIDMPGKDVTIIGVSMAAGEDGDKYMDDAFQMSVVDFGELKNSAYLPYEIMITGNKVVALHMRFRMAVHFPDLKMMGSNSFMKLMPSPAAIEKALKDAVNE</sequence>
<keyword evidence="1" id="KW-0732">Signal</keyword>
<keyword evidence="3" id="KW-1185">Reference proteome</keyword>
<name>A0A1Z4VPL8_9GAMM</name>
<dbReference type="EMBL" id="AP018052">
    <property type="protein sequence ID" value="BAZ93557.1"/>
    <property type="molecule type" value="Genomic_DNA"/>
</dbReference>